<dbReference type="GeneID" id="110788778"/>
<dbReference type="GO" id="GO:0005737">
    <property type="term" value="C:cytoplasm"/>
    <property type="evidence" value="ECO:0000318"/>
    <property type="project" value="GO_Central"/>
</dbReference>
<gene>
    <name evidence="10 11" type="primary">LOC110788778</name>
</gene>
<dbReference type="Gene3D" id="3.30.200.20">
    <property type="entry name" value="Phosphorylase Kinase, domain 1"/>
    <property type="match status" value="1"/>
</dbReference>
<dbReference type="KEGG" id="soe:110788778"/>
<keyword evidence="3 6" id="KW-0547">Nucleotide-binding</keyword>
<keyword evidence="5 6" id="KW-0067">ATP-binding</keyword>
<proteinExistence type="predicted"/>
<dbReference type="CDD" id="cd13999">
    <property type="entry name" value="STKc_MAP3K-like"/>
    <property type="match status" value="1"/>
</dbReference>
<dbReference type="GO" id="GO:0010928">
    <property type="term" value="P:regulation of auxin mediated signaling pathway"/>
    <property type="evidence" value="ECO:0007669"/>
    <property type="project" value="UniProtKB-ARBA"/>
</dbReference>
<evidence type="ECO:0000256" key="5">
    <source>
        <dbReference type="ARBA" id="ARBA00022840"/>
    </source>
</evidence>
<reference evidence="9" key="1">
    <citation type="journal article" date="2021" name="Nat. Commun.">
        <title>Genomic analyses provide insights into spinach domestication and the genetic basis of agronomic traits.</title>
        <authorList>
            <person name="Cai X."/>
            <person name="Sun X."/>
            <person name="Xu C."/>
            <person name="Sun H."/>
            <person name="Wang X."/>
            <person name="Ge C."/>
            <person name="Zhang Z."/>
            <person name="Wang Q."/>
            <person name="Fei Z."/>
            <person name="Jiao C."/>
            <person name="Wang Q."/>
        </authorList>
    </citation>
    <scope>NUCLEOTIDE SEQUENCE [LARGE SCALE GENOMIC DNA]</scope>
    <source>
        <strain evidence="9">cv. Varoflay</strain>
    </source>
</reference>
<dbReference type="CDD" id="cd06410">
    <property type="entry name" value="PB1_UP2"/>
    <property type="match status" value="1"/>
</dbReference>
<dbReference type="GO" id="GO:0004674">
    <property type="term" value="F:protein serine/threonine kinase activity"/>
    <property type="evidence" value="ECO:0007669"/>
    <property type="project" value="UniProtKB-KW"/>
</dbReference>
<evidence type="ECO:0000256" key="2">
    <source>
        <dbReference type="ARBA" id="ARBA00022679"/>
    </source>
</evidence>
<dbReference type="PROSITE" id="PS50011">
    <property type="entry name" value="PROTEIN_KINASE_DOM"/>
    <property type="match status" value="1"/>
</dbReference>
<dbReference type="RefSeq" id="XP_021849109.2">
    <property type="nucleotide sequence ID" value="XM_021993417.2"/>
</dbReference>
<feature type="domain" description="Protein kinase" evidence="8">
    <location>
        <begin position="937"/>
        <end position="1207"/>
    </location>
</feature>
<feature type="compositionally biased region" description="Polar residues" evidence="7">
    <location>
        <begin position="433"/>
        <end position="446"/>
    </location>
</feature>
<dbReference type="Pfam" id="PF07714">
    <property type="entry name" value="PK_Tyr_Ser-Thr"/>
    <property type="match status" value="1"/>
</dbReference>
<dbReference type="InterPro" id="IPR000719">
    <property type="entry name" value="Prot_kinase_dom"/>
</dbReference>
<evidence type="ECO:0000313" key="9">
    <source>
        <dbReference type="Proteomes" id="UP000813463"/>
    </source>
</evidence>
<evidence type="ECO:0000259" key="8">
    <source>
        <dbReference type="PROSITE" id="PS50011"/>
    </source>
</evidence>
<dbReference type="PANTHER" id="PTHR23257">
    <property type="entry name" value="SERINE-THREONINE PROTEIN KINASE"/>
    <property type="match status" value="1"/>
</dbReference>
<protein>
    <recommendedName>
        <fullName evidence="8">Protein kinase domain-containing protein</fullName>
    </recommendedName>
</protein>
<dbReference type="SMART" id="SM00220">
    <property type="entry name" value="S_TKc"/>
    <property type="match status" value="1"/>
</dbReference>
<reference evidence="10 11" key="2">
    <citation type="submission" date="2025-05" db="UniProtKB">
        <authorList>
            <consortium name="RefSeq"/>
        </authorList>
    </citation>
    <scope>IDENTIFICATION</scope>
    <source>
        <tissue evidence="10 11">Leaf</tissue>
    </source>
</reference>
<keyword evidence="9" id="KW-1185">Reference proteome</keyword>
<evidence type="ECO:0000313" key="10">
    <source>
        <dbReference type="RefSeq" id="XP_021849108.2"/>
    </source>
</evidence>
<dbReference type="InterPro" id="IPR008271">
    <property type="entry name" value="Ser/Thr_kinase_AS"/>
</dbReference>
<dbReference type="SUPFAM" id="SSF54277">
    <property type="entry name" value="CAD &amp; PB1 domains"/>
    <property type="match status" value="1"/>
</dbReference>
<dbReference type="SMART" id="SM00666">
    <property type="entry name" value="PB1"/>
    <property type="match status" value="1"/>
</dbReference>
<keyword evidence="4" id="KW-0418">Kinase</keyword>
<evidence type="ECO:0000256" key="4">
    <source>
        <dbReference type="ARBA" id="ARBA00022777"/>
    </source>
</evidence>
<dbReference type="RefSeq" id="XP_021849108.2">
    <property type="nucleotide sequence ID" value="XM_021993416.2"/>
</dbReference>
<dbReference type="Proteomes" id="UP000813463">
    <property type="component" value="Chromosome 6"/>
</dbReference>
<evidence type="ECO:0000256" key="7">
    <source>
        <dbReference type="SAM" id="MobiDB-lite"/>
    </source>
</evidence>
<keyword evidence="1" id="KW-0723">Serine/threonine-protein kinase</keyword>
<dbReference type="SUPFAM" id="SSF56112">
    <property type="entry name" value="Protein kinase-like (PK-like)"/>
    <property type="match status" value="1"/>
</dbReference>
<dbReference type="InterPro" id="IPR001245">
    <property type="entry name" value="Ser-Thr/Tyr_kinase_cat_dom"/>
</dbReference>
<organism evidence="9 11">
    <name type="scientific">Spinacia oleracea</name>
    <name type="common">Spinach</name>
    <dbReference type="NCBI Taxonomy" id="3562"/>
    <lineage>
        <taxon>Eukaryota</taxon>
        <taxon>Viridiplantae</taxon>
        <taxon>Streptophyta</taxon>
        <taxon>Embryophyta</taxon>
        <taxon>Tracheophyta</taxon>
        <taxon>Spermatophyta</taxon>
        <taxon>Magnoliopsida</taxon>
        <taxon>eudicotyledons</taxon>
        <taxon>Gunneridae</taxon>
        <taxon>Pentapetalae</taxon>
        <taxon>Caryophyllales</taxon>
        <taxon>Chenopodiaceae</taxon>
        <taxon>Chenopodioideae</taxon>
        <taxon>Anserineae</taxon>
        <taxon>Spinacia</taxon>
    </lineage>
</organism>
<dbReference type="AlphaFoldDB" id="A0A9R0IJ63"/>
<feature type="region of interest" description="Disordered" evidence="7">
    <location>
        <begin position="429"/>
        <end position="474"/>
    </location>
</feature>
<dbReference type="PRINTS" id="PR00109">
    <property type="entry name" value="TYRKINASE"/>
</dbReference>
<evidence type="ECO:0000313" key="11">
    <source>
        <dbReference type="RefSeq" id="XP_021849109.2"/>
    </source>
</evidence>
<evidence type="ECO:0000256" key="1">
    <source>
        <dbReference type="ARBA" id="ARBA00022527"/>
    </source>
</evidence>
<dbReference type="Gene3D" id="3.10.20.90">
    <property type="entry name" value="Phosphatidylinositol 3-kinase Catalytic Subunit, Chain A, domain 1"/>
    <property type="match status" value="1"/>
</dbReference>
<dbReference type="GO" id="GO:0009734">
    <property type="term" value="P:auxin-activated signaling pathway"/>
    <property type="evidence" value="ECO:0007669"/>
    <property type="project" value="UniProtKB-KW"/>
</dbReference>
<keyword evidence="2" id="KW-0808">Transferase</keyword>
<dbReference type="GO" id="GO:0005524">
    <property type="term" value="F:ATP binding"/>
    <property type="evidence" value="ECO:0007669"/>
    <property type="project" value="UniProtKB-UniRule"/>
</dbReference>
<dbReference type="InterPro" id="IPR000270">
    <property type="entry name" value="PB1_dom"/>
</dbReference>
<name>A0A9R0IJ63_SPIOL</name>
<feature type="binding site" evidence="6">
    <location>
        <position position="968"/>
    </location>
    <ligand>
        <name>ATP</name>
        <dbReference type="ChEBI" id="CHEBI:30616"/>
    </ligand>
</feature>
<evidence type="ECO:0000256" key="3">
    <source>
        <dbReference type="ARBA" id="ARBA00022741"/>
    </source>
</evidence>
<dbReference type="InterPro" id="IPR050167">
    <property type="entry name" value="Ser_Thr_protein_kinase"/>
</dbReference>
<dbReference type="Pfam" id="PF00564">
    <property type="entry name" value="PB1"/>
    <property type="match status" value="1"/>
</dbReference>
<dbReference type="GO" id="GO:0004672">
    <property type="term" value="F:protein kinase activity"/>
    <property type="evidence" value="ECO:0000318"/>
    <property type="project" value="GO_Central"/>
</dbReference>
<dbReference type="GO" id="GO:0007165">
    <property type="term" value="P:signal transduction"/>
    <property type="evidence" value="ECO:0000318"/>
    <property type="project" value="GO_Central"/>
</dbReference>
<accession>A0A9R0IJ63</accession>
<evidence type="ECO:0000256" key="6">
    <source>
        <dbReference type="PROSITE-ProRule" id="PRU10141"/>
    </source>
</evidence>
<dbReference type="InterPro" id="IPR011009">
    <property type="entry name" value="Kinase-like_dom_sf"/>
</dbReference>
<dbReference type="Gene3D" id="1.10.510.10">
    <property type="entry name" value="Transferase(Phosphotransferase) domain 1"/>
    <property type="match status" value="1"/>
</dbReference>
<dbReference type="PROSITE" id="PS00108">
    <property type="entry name" value="PROTEIN_KINASE_ST"/>
    <property type="match status" value="1"/>
</dbReference>
<sequence length="1220" mass="134806">MRGNVHVPLDQGFQNESAIGVENSRLQGGNTVNSNYVSVQTGEEFSSEFIRDRLTPKLCPPGLPMVQNKEIKGGFNNEKDRQMGYEDLTRILGIRRVDSECSSEVSEFSSAQGCPPENDHWTRFDKRCHLDDSANGRGAVEANGVQNIDQGNLGARLPPITIPHSPHLYNPLDLGSSDGSQPGKLRILCSFGGKILPRPIDGKLRYAGGETRMISIRKNISWEELICKTSGICNQPHSIKYQLPGEDLDALISVSSNEDLQNMMEEYHGIQKSTGSQRLRIFLIPVSETENRSPGTFQQASPNYEYVVAVNGISEPSPRRASGDQLITELTKSGPIFDRIPSFHGDSPSSHRVEIKDGSSSSHGGHVAKDFFNKTRSPAQSPLCATKPAQLSNAKSGGVQWHEDSLWKHSGESNSSFVKSQLTFDSVCGKSSVPGQESLSEAQQGNGDFITPLTDDNQNQNGSQPSQHSGRVAHHERYMSQVDSRAFMMESVDSMDSLHGMIHAYSDSQLQQYGEKLSYCSQEGLSPPSSLHFAKLTTSQAFSAALREKAAPLQENVHVVKPEISKQLIDMEPTECRKRDELPSPLYSDSLGCNPYLEGSSKTVDDEYQTGAEDLDKQNPLMENPYDSDSLGLQMMNRVLSSDSQLHQRITDQNVFLTTPVENKLVNGNCYHINTDAQVPQVHQQVPITTSDATSSSEGIPKCKLEYQLERNSSVIVEIHEDGEAHHHNFTGEITDEALGRFPSTILQFHGNNREIDLLSGMTDDSFLSLKAVASPSVVDSIDYQFHKHSTNTAAYGGEIFFGSDNSFDLPSEKIEKLEHRDGNGVLTVANEIGRSEPLNMHNQNYHEPLLVIEDMYNFRPETVAFPTAVTPRVVDIFSDVCSEHPSEADGDGIGSEIDAEDSKAAGLHKDDSVIDAVMAEIEAGIYGLQIIKNADLEELRELGSGTYGTVYHGKWRGSDVAIKRIKKSCFSGRSSEQERLTRDFWREAQILSKLHHPNVVAFYGVVPDGAGGTLATVAEFMVNGSLRNVLVKKDRSLDRRRKLIIAMDAAFGMEYLHSKNIVHFDLKCDNLLVNMRDPQRPICKVGDFGLSRIKRNTLVSGGVRGTLPWMAPELLNGSSTRVSEKVDVFSFGIAMWEILTGEEPYANMHCGAIIGGILKNTLRPPVPDRCDPEWRILMEQCWSIEPEARPSFTEVTNRLRSMSAALPSKDYKRTLSGKG</sequence>
<feature type="compositionally biased region" description="Polar residues" evidence="7">
    <location>
        <begin position="454"/>
        <end position="469"/>
    </location>
</feature>
<dbReference type="InterPro" id="IPR017441">
    <property type="entry name" value="Protein_kinase_ATP_BS"/>
</dbReference>
<dbReference type="PANTHER" id="PTHR23257:SF842">
    <property type="entry name" value="KINASE SUPERFAMILY WITH OCTICOSAPEPTIDE_PHOX_BEM1P DOMAIN-CONTAINING PROTEIN"/>
    <property type="match status" value="1"/>
</dbReference>
<dbReference type="PROSITE" id="PS00107">
    <property type="entry name" value="PROTEIN_KINASE_ATP"/>
    <property type="match status" value="1"/>
</dbReference>
<feature type="region of interest" description="Disordered" evidence="7">
    <location>
        <begin position="341"/>
        <end position="363"/>
    </location>
</feature>